<dbReference type="GO" id="GO:0006364">
    <property type="term" value="P:rRNA processing"/>
    <property type="evidence" value="ECO:0007669"/>
    <property type="project" value="UniProtKB-KW"/>
</dbReference>
<dbReference type="AlphaFoldDB" id="G0U4R7"/>
<keyword evidence="4" id="KW-0539">Nucleus</keyword>
<feature type="compositionally biased region" description="Basic residues" evidence="5">
    <location>
        <begin position="331"/>
        <end position="348"/>
    </location>
</feature>
<comment type="subcellular location">
    <subcellularLocation>
        <location evidence="1">Nucleus</location>
        <location evidence="1">Nucleolus</location>
    </subcellularLocation>
</comment>
<organism evidence="6">
    <name type="scientific">Trypanosoma vivax (strain Y486)</name>
    <dbReference type="NCBI Taxonomy" id="1055687"/>
    <lineage>
        <taxon>Eukaryota</taxon>
        <taxon>Discoba</taxon>
        <taxon>Euglenozoa</taxon>
        <taxon>Kinetoplastea</taxon>
        <taxon>Metakinetoplastina</taxon>
        <taxon>Trypanosomatida</taxon>
        <taxon>Trypanosomatidae</taxon>
        <taxon>Trypanosoma</taxon>
        <taxon>Duttonella</taxon>
    </lineage>
</organism>
<keyword evidence="3" id="KW-0698">rRNA processing</keyword>
<name>G0U4R7_TRYVY</name>
<accession>G0U4R7</accession>
<proteinExistence type="inferred from homology"/>
<evidence type="ECO:0000256" key="5">
    <source>
        <dbReference type="SAM" id="MobiDB-lite"/>
    </source>
</evidence>
<sequence>MTKGKGRNPGAGNLSKHVKRTVHKERSQPASRKHLGPLEKHKDHVVRSRRRKARMQRLLELKRAAAHRNPDEFSIGMTKAVLDIESGKMKRRPLSKEEGKKNIEKTLMSNARNVHYLKYKSHADLSRARDLIEEDALCAITAAPPQNKHIVFAESEEEFRHFDPLKHFDVTPDMLKQHPALRGSRAVLQDTVMPEEVLLSGHRLLSSSQRRKERREVQKKLLKSNTTDELARAAFVERLHAKKEMKMYRFSSLVQEVAAERRAEEGTDEDESGVTYDVDRFLQLKREKEERDTLLAARRIKEVQQRVQRSKSLNALANTIARQNDGLRRNLQQRRNSRFKSHVPRRAR</sequence>
<gene>
    <name evidence="6" type="ORF">TVY486_1014750</name>
</gene>
<dbReference type="Pfam" id="PF03998">
    <property type="entry name" value="Utp11"/>
    <property type="match status" value="1"/>
</dbReference>
<dbReference type="OMA" id="HKDHVLR"/>
<evidence type="ECO:0000256" key="2">
    <source>
        <dbReference type="ARBA" id="ARBA00008105"/>
    </source>
</evidence>
<evidence type="ECO:0000256" key="1">
    <source>
        <dbReference type="ARBA" id="ARBA00004604"/>
    </source>
</evidence>
<comment type="similarity">
    <text evidence="2">Belongs to the UTP11 family.</text>
</comment>
<dbReference type="PANTHER" id="PTHR12838">
    <property type="entry name" value="U3 SMALL NUCLEOLAR RNA-ASSOCIATED PROTEIN 11"/>
    <property type="match status" value="1"/>
</dbReference>
<feature type="compositionally biased region" description="Basic and acidic residues" evidence="5">
    <location>
        <begin position="36"/>
        <end position="46"/>
    </location>
</feature>
<feature type="region of interest" description="Disordered" evidence="5">
    <location>
        <begin position="324"/>
        <end position="348"/>
    </location>
</feature>
<evidence type="ECO:0000313" key="6">
    <source>
        <dbReference type="EMBL" id="CCC52432.1"/>
    </source>
</evidence>
<reference evidence="6" key="1">
    <citation type="journal article" date="2012" name="Proc. Natl. Acad. Sci. U.S.A.">
        <title>Antigenic diversity is generated by distinct evolutionary mechanisms in African trypanosome species.</title>
        <authorList>
            <person name="Jackson A.P."/>
            <person name="Berry A."/>
            <person name="Aslett M."/>
            <person name="Allison H.C."/>
            <person name="Burton P."/>
            <person name="Vavrova-Anderson J."/>
            <person name="Brown R."/>
            <person name="Browne H."/>
            <person name="Corton N."/>
            <person name="Hauser H."/>
            <person name="Gamble J."/>
            <person name="Gilderthorp R."/>
            <person name="Marcello L."/>
            <person name="McQuillan J."/>
            <person name="Otto T.D."/>
            <person name="Quail M.A."/>
            <person name="Sanders M.J."/>
            <person name="van Tonder A."/>
            <person name="Ginger M.L."/>
            <person name="Field M.C."/>
            <person name="Barry J.D."/>
            <person name="Hertz-Fowler C."/>
            <person name="Berriman M."/>
        </authorList>
    </citation>
    <scope>NUCLEOTIDE SEQUENCE</scope>
    <source>
        <strain evidence="6">Y486</strain>
    </source>
</reference>
<feature type="region of interest" description="Disordered" evidence="5">
    <location>
        <begin position="1"/>
        <end position="50"/>
    </location>
</feature>
<dbReference type="GO" id="GO:0032040">
    <property type="term" value="C:small-subunit processome"/>
    <property type="evidence" value="ECO:0007669"/>
    <property type="project" value="InterPro"/>
</dbReference>
<dbReference type="EMBL" id="HE573026">
    <property type="protein sequence ID" value="CCC52432.1"/>
    <property type="molecule type" value="Genomic_DNA"/>
</dbReference>
<evidence type="ECO:0000256" key="3">
    <source>
        <dbReference type="ARBA" id="ARBA00022552"/>
    </source>
</evidence>
<dbReference type="InterPro" id="IPR007144">
    <property type="entry name" value="SSU_processome_Utp11"/>
</dbReference>
<dbReference type="VEuPathDB" id="TriTrypDB:TvY486_1014750"/>
<evidence type="ECO:0000256" key="4">
    <source>
        <dbReference type="ARBA" id="ARBA00023242"/>
    </source>
</evidence>
<dbReference type="PANTHER" id="PTHR12838:SF0">
    <property type="entry name" value="U3 SMALL NUCLEOLAR RNA-ASSOCIATED PROTEIN 11-RELATED"/>
    <property type="match status" value="1"/>
</dbReference>
<protein>
    <submittedName>
        <fullName evidence="6">Putative U3 snoRNA-associated protein UTP11</fullName>
    </submittedName>
</protein>